<dbReference type="EMBL" id="CADCVF010000069">
    <property type="protein sequence ID" value="CAA9465286.1"/>
    <property type="molecule type" value="Genomic_DNA"/>
</dbReference>
<feature type="region of interest" description="Disordered" evidence="1">
    <location>
        <begin position="82"/>
        <end position="148"/>
    </location>
</feature>
<protein>
    <submittedName>
        <fullName evidence="2">Uncharacterized protein</fullName>
    </submittedName>
</protein>
<evidence type="ECO:0000313" key="2">
    <source>
        <dbReference type="EMBL" id="CAA9465286.1"/>
    </source>
</evidence>
<dbReference type="AlphaFoldDB" id="A0A6J4R694"/>
<proteinExistence type="predicted"/>
<gene>
    <name evidence="2" type="ORF">AVDCRST_MAG58-3392</name>
</gene>
<organism evidence="2">
    <name type="scientific">uncultured Rubrobacteraceae bacterium</name>
    <dbReference type="NCBI Taxonomy" id="349277"/>
    <lineage>
        <taxon>Bacteria</taxon>
        <taxon>Bacillati</taxon>
        <taxon>Actinomycetota</taxon>
        <taxon>Rubrobacteria</taxon>
        <taxon>Rubrobacterales</taxon>
        <taxon>Rubrobacteraceae</taxon>
        <taxon>environmental samples</taxon>
    </lineage>
</organism>
<name>A0A6J4R694_9ACTN</name>
<evidence type="ECO:0000256" key="1">
    <source>
        <dbReference type="SAM" id="MobiDB-lite"/>
    </source>
</evidence>
<feature type="non-terminal residue" evidence="2">
    <location>
        <position position="148"/>
    </location>
</feature>
<sequence>DLATLATRGARRRDGSPHAVRYQQPAAPGRRRPCTGGRALIPRWDCDPLRDDRYRAPLRARARTDHERALVDVARRPTRGLLRVRLDHTHPTPRGGDDGWPVPGGAGHRIHCDRPFRPARRPRATGWHTASPWRAPNHHRGRHRPEVL</sequence>
<feature type="region of interest" description="Disordered" evidence="1">
    <location>
        <begin position="1"/>
        <end position="35"/>
    </location>
</feature>
<reference evidence="2" key="1">
    <citation type="submission" date="2020-02" db="EMBL/GenBank/DDBJ databases">
        <authorList>
            <person name="Meier V. D."/>
        </authorList>
    </citation>
    <scope>NUCLEOTIDE SEQUENCE</scope>
    <source>
        <strain evidence="2">AVDCRST_MAG58</strain>
    </source>
</reference>
<feature type="non-terminal residue" evidence="2">
    <location>
        <position position="1"/>
    </location>
</feature>
<feature type="compositionally biased region" description="Basic residues" evidence="1">
    <location>
        <begin position="136"/>
        <end position="148"/>
    </location>
</feature>
<accession>A0A6J4R694</accession>